<dbReference type="AlphaFoldDB" id="A0AAJ1N0J2"/>
<gene>
    <name evidence="1" type="ORF">KKJ01_16000</name>
</gene>
<dbReference type="SUPFAM" id="SSF103642">
    <property type="entry name" value="Sec-C motif"/>
    <property type="match status" value="1"/>
</dbReference>
<dbReference type="InterPro" id="IPR004027">
    <property type="entry name" value="SEC_C_motif"/>
</dbReference>
<dbReference type="Pfam" id="PF02810">
    <property type="entry name" value="SEC-C"/>
    <property type="match status" value="1"/>
</dbReference>
<protein>
    <submittedName>
        <fullName evidence="1">SEC-C domain-containing protein</fullName>
    </submittedName>
</protein>
<evidence type="ECO:0000313" key="1">
    <source>
        <dbReference type="EMBL" id="MDE1479693.1"/>
    </source>
</evidence>
<name>A0AAJ1N0J2_XENBV</name>
<dbReference type="InterPro" id="IPR043504">
    <property type="entry name" value="Peptidase_S1_PA_chymotrypsin"/>
</dbReference>
<dbReference type="Gene3D" id="3.10.450.50">
    <property type="match status" value="1"/>
</dbReference>
<proteinExistence type="predicted"/>
<evidence type="ECO:0000313" key="2">
    <source>
        <dbReference type="Proteomes" id="UP001222434"/>
    </source>
</evidence>
<dbReference type="EMBL" id="JAILSO010000069">
    <property type="protein sequence ID" value="MDE1479693.1"/>
    <property type="molecule type" value="Genomic_DNA"/>
</dbReference>
<dbReference type="Gene3D" id="2.40.10.10">
    <property type="entry name" value="Trypsin-like serine proteases"/>
    <property type="match status" value="1"/>
</dbReference>
<dbReference type="SUPFAM" id="SSF50494">
    <property type="entry name" value="Trypsin-like serine proteases"/>
    <property type="match status" value="1"/>
</dbReference>
<comment type="caution">
    <text evidence="1">The sequence shown here is derived from an EMBL/GenBank/DDBJ whole genome shotgun (WGS) entry which is preliminary data.</text>
</comment>
<reference evidence="1" key="1">
    <citation type="submission" date="2021-08" db="EMBL/GenBank/DDBJ databases">
        <authorList>
            <person name="Papudeshi B."/>
            <person name="Bashey-Visser F."/>
        </authorList>
    </citation>
    <scope>NUCLEOTIDE SEQUENCE</scope>
    <source>
        <strain evidence="1">MC_266_E_2016</strain>
    </source>
</reference>
<dbReference type="Proteomes" id="UP001222434">
    <property type="component" value="Unassembled WGS sequence"/>
</dbReference>
<dbReference type="InterPro" id="IPR009003">
    <property type="entry name" value="Peptidase_S1_PA"/>
</dbReference>
<reference evidence="1" key="2">
    <citation type="journal article" date="2022" name="J. Evol. Biol.">
        <title>Pre- and post-association barriers to host switching in sympatric mutualists.</title>
        <authorList>
            <person name="Dinges Z.M."/>
            <person name="Phillips R.K."/>
            <person name="Lively C.M."/>
            <person name="Bashey F."/>
        </authorList>
    </citation>
    <scope>NUCLEOTIDE SEQUENCE</scope>
    <source>
        <strain evidence="1">MC_266_E_2016</strain>
    </source>
</reference>
<sequence length="194" mass="21103">MLGIRFLASESLLDELTSMEEIIMIGYPNGLWDSVNNLPITRKGITATHPKLKLNGKHHFLIDAACFPGSSGSPVYLANRGVYLNKEGEVKIGSRTVLLGTLWGGPMASAEGEITVVEIPTDTKPISISSIPSHLGYVIHASELLEFEKIIEKQFGQVEIPTISQQPAKTTPNRNELCPCGSGEKYKNCCGKLH</sequence>
<accession>A0AAJ1N0J2</accession>
<organism evidence="1 2">
    <name type="scientific">Xenorhabdus bovienii</name>
    <name type="common">Xenorhabdus nematophila subsp. bovienii</name>
    <dbReference type="NCBI Taxonomy" id="40576"/>
    <lineage>
        <taxon>Bacteria</taxon>
        <taxon>Pseudomonadati</taxon>
        <taxon>Pseudomonadota</taxon>
        <taxon>Gammaproteobacteria</taxon>
        <taxon>Enterobacterales</taxon>
        <taxon>Morganellaceae</taxon>
        <taxon>Xenorhabdus</taxon>
    </lineage>
</organism>